<protein>
    <submittedName>
        <fullName evidence="2">Uncharacterized protein</fullName>
    </submittedName>
</protein>
<sequence length="174" mass="18276">MSLEHVWLQMCDGGLVRADRISEIVVRPTPAVSGGTPRWLVDVVVPTPAGAGDRHGWRTGSLHRTLAQSPVEPREAPLDLARLLAQLDPLDTAGVVTTRVDAPAGSRADRDPGRDAGAAPVRFLFSSFRAAVPADARDASTGADERDPADPRQETPSRREAPGSGAVRAAAGAH</sequence>
<accession>A0ABW3VJM7</accession>
<proteinExistence type="predicted"/>
<evidence type="ECO:0000313" key="3">
    <source>
        <dbReference type="Proteomes" id="UP001597182"/>
    </source>
</evidence>
<dbReference type="RefSeq" id="WP_199796579.1">
    <property type="nucleotide sequence ID" value="NZ_BAABKS010000005.1"/>
</dbReference>
<name>A0ABW3VJM7_9PSEU</name>
<evidence type="ECO:0000256" key="1">
    <source>
        <dbReference type="SAM" id="MobiDB-lite"/>
    </source>
</evidence>
<dbReference type="Proteomes" id="UP001597182">
    <property type="component" value="Unassembled WGS sequence"/>
</dbReference>
<keyword evidence="3" id="KW-1185">Reference proteome</keyword>
<feature type="region of interest" description="Disordered" evidence="1">
    <location>
        <begin position="135"/>
        <end position="174"/>
    </location>
</feature>
<reference evidence="3" key="1">
    <citation type="journal article" date="2019" name="Int. J. Syst. Evol. Microbiol.">
        <title>The Global Catalogue of Microorganisms (GCM) 10K type strain sequencing project: providing services to taxonomists for standard genome sequencing and annotation.</title>
        <authorList>
            <consortium name="The Broad Institute Genomics Platform"/>
            <consortium name="The Broad Institute Genome Sequencing Center for Infectious Disease"/>
            <person name="Wu L."/>
            <person name="Ma J."/>
        </authorList>
    </citation>
    <scope>NUCLEOTIDE SEQUENCE [LARGE SCALE GENOMIC DNA]</scope>
    <source>
        <strain evidence="3">CCUG 49018</strain>
    </source>
</reference>
<feature type="compositionally biased region" description="Basic and acidic residues" evidence="1">
    <location>
        <begin position="135"/>
        <end position="161"/>
    </location>
</feature>
<comment type="caution">
    <text evidence="2">The sequence shown here is derived from an EMBL/GenBank/DDBJ whole genome shotgun (WGS) entry which is preliminary data.</text>
</comment>
<organism evidence="2 3">
    <name type="scientific">Pseudonocardia benzenivorans</name>
    <dbReference type="NCBI Taxonomy" id="228005"/>
    <lineage>
        <taxon>Bacteria</taxon>
        <taxon>Bacillati</taxon>
        <taxon>Actinomycetota</taxon>
        <taxon>Actinomycetes</taxon>
        <taxon>Pseudonocardiales</taxon>
        <taxon>Pseudonocardiaceae</taxon>
        <taxon>Pseudonocardia</taxon>
    </lineage>
</organism>
<evidence type="ECO:0000313" key="2">
    <source>
        <dbReference type="EMBL" id="MFD1235357.1"/>
    </source>
</evidence>
<dbReference type="EMBL" id="JBHTMB010000159">
    <property type="protein sequence ID" value="MFD1235357.1"/>
    <property type="molecule type" value="Genomic_DNA"/>
</dbReference>
<gene>
    <name evidence="2" type="ORF">ACFQ34_18875</name>
</gene>